<sequence>MQFSLRARFLLAFVLALLPALWLVVRTLDTPPAERHSPSNPWPVALQQGEKAQQLLHQQVFAWHNLLIQGVQSDRFEQFLTHFHQKRDLARRALELVVEQLALHDPKEALLWKKLLTQHKALDSSFRMALEQYQVADSQPARAAARMMPPLESVFIHKLDAAMDQLRGQVRNPALSKQLLQHSQGEGKLVLAATLFALLFTLLTSWLTRQRLLHFRRVCHQAWNQVKPDEPVPLPKPGEETIAWAEHMLAQWAAEAQATQAAPIASPAAVVESEGVKPESEESKGEEPEGEEPAADQSMEPAPEEEEGTAAAELVFEPPQDTPAEPEPLTLPPPDEAPYTLPLASLEQQFRAFIRHSEGEESALLLVTLPELVALGDQLGEESAIHAMGQAQDRLLDALGEAVAIAPWGHHGLLLLLPPMAELLALADWSARVRDALQRPFSMGRAKLKLAPAISAVRLPEQAATLQTALAKARAALQMPAMEGVGYSLYDESWEARWQSHQTKLGALTEALQHRSGTLHFQPMVERRAAGVGAVVMQVSWLHQEEGTLTPDETLHWLASSGLVDSLALWLLMQGMALLARHRQELGELTLMVDLGEWALPDGQQCAQLEMEALRLGINRRKIAIVAPAERWMGSRLGDQQGLERMEKLGFGLVMRDLGRGGVLQRPPAAANLAMLMTTPELFNTPADESDPEAMVEAVVAMAHALELPLVATGLSQRTPLELAGHHGCEGFMGSFIAPMLTEEALLRWLQSSPWAANPDIS</sequence>
<dbReference type="PROSITE" id="PS50883">
    <property type="entry name" value="EAL"/>
    <property type="match status" value="1"/>
</dbReference>
<dbReference type="Pfam" id="PF00563">
    <property type="entry name" value="EAL"/>
    <property type="match status" value="1"/>
</dbReference>
<dbReference type="InterPro" id="IPR001633">
    <property type="entry name" value="EAL_dom"/>
</dbReference>
<feature type="domain" description="EAL" evidence="2">
    <location>
        <begin position="501"/>
        <end position="754"/>
    </location>
</feature>
<dbReference type="PANTHER" id="PTHR33121:SF79">
    <property type="entry name" value="CYCLIC DI-GMP PHOSPHODIESTERASE PDED-RELATED"/>
    <property type="match status" value="1"/>
</dbReference>
<feature type="compositionally biased region" description="Pro residues" evidence="1">
    <location>
        <begin position="325"/>
        <end position="336"/>
    </location>
</feature>
<gene>
    <name evidence="3" type="ORF">MAGMO_4073</name>
</gene>
<organism evidence="3">
    <name type="scientific">Magnetococcus massalia (strain MO-1)</name>
    <dbReference type="NCBI Taxonomy" id="451514"/>
    <lineage>
        <taxon>Bacteria</taxon>
        <taxon>Pseudomonadati</taxon>
        <taxon>Pseudomonadota</taxon>
        <taxon>Magnetococcia</taxon>
        <taxon>Magnetococcales</taxon>
        <taxon>Magnetococcaceae</taxon>
        <taxon>Magnetococcus</taxon>
    </lineage>
</organism>
<evidence type="ECO:0000256" key="1">
    <source>
        <dbReference type="SAM" id="MobiDB-lite"/>
    </source>
</evidence>
<dbReference type="SUPFAM" id="SSF141868">
    <property type="entry name" value="EAL domain-like"/>
    <property type="match status" value="1"/>
</dbReference>
<dbReference type="GO" id="GO:0071111">
    <property type="term" value="F:cyclic-guanylate-specific phosphodiesterase activity"/>
    <property type="evidence" value="ECO:0007669"/>
    <property type="project" value="InterPro"/>
</dbReference>
<feature type="compositionally biased region" description="Low complexity" evidence="1">
    <location>
        <begin position="260"/>
        <end position="273"/>
    </location>
</feature>
<evidence type="ECO:0000313" key="3">
    <source>
        <dbReference type="EMBL" id="CRH08201.1"/>
    </source>
</evidence>
<dbReference type="EMBL" id="LO017727">
    <property type="protein sequence ID" value="CRH08201.1"/>
    <property type="molecule type" value="Genomic_DNA"/>
</dbReference>
<dbReference type="PANTHER" id="PTHR33121">
    <property type="entry name" value="CYCLIC DI-GMP PHOSPHODIESTERASE PDEF"/>
    <property type="match status" value="1"/>
</dbReference>
<dbReference type="AlphaFoldDB" id="A0A1S7LQY7"/>
<name>A0A1S7LQY7_MAGMO</name>
<feature type="region of interest" description="Disordered" evidence="1">
    <location>
        <begin position="260"/>
        <end position="310"/>
    </location>
</feature>
<feature type="region of interest" description="Disordered" evidence="1">
    <location>
        <begin position="318"/>
        <end position="337"/>
    </location>
</feature>
<accession>A0A1S7LQY7</accession>
<dbReference type="InterPro" id="IPR035919">
    <property type="entry name" value="EAL_sf"/>
</dbReference>
<dbReference type="SMART" id="SM00052">
    <property type="entry name" value="EAL"/>
    <property type="match status" value="1"/>
</dbReference>
<dbReference type="InterPro" id="IPR043128">
    <property type="entry name" value="Rev_trsase/Diguanyl_cyclase"/>
</dbReference>
<feature type="compositionally biased region" description="Basic and acidic residues" evidence="1">
    <location>
        <begin position="274"/>
        <end position="287"/>
    </location>
</feature>
<dbReference type="Gene3D" id="3.30.70.270">
    <property type="match status" value="1"/>
</dbReference>
<evidence type="ECO:0000259" key="2">
    <source>
        <dbReference type="PROSITE" id="PS50883"/>
    </source>
</evidence>
<dbReference type="Gene3D" id="3.20.20.450">
    <property type="entry name" value="EAL domain"/>
    <property type="match status" value="1"/>
</dbReference>
<dbReference type="InterPro" id="IPR050706">
    <property type="entry name" value="Cyclic-di-GMP_PDE-like"/>
</dbReference>
<reference evidence="3" key="1">
    <citation type="submission" date="2015-04" db="EMBL/GenBank/DDBJ databases">
        <authorList>
            <person name="Syromyatnikov M.Y."/>
            <person name="Popov V.N."/>
        </authorList>
    </citation>
    <scope>NUCLEOTIDE SEQUENCE</scope>
    <source>
        <strain evidence="3">MO-1</strain>
    </source>
</reference>
<protein>
    <recommendedName>
        <fullName evidence="2">EAL domain-containing protein</fullName>
    </recommendedName>
</protein>
<proteinExistence type="predicted"/>